<dbReference type="PROSITE" id="PS50109">
    <property type="entry name" value="HIS_KIN"/>
    <property type="match status" value="1"/>
</dbReference>
<keyword evidence="8" id="KW-0812">Transmembrane</keyword>
<dbReference type="Gene3D" id="1.10.287.130">
    <property type="match status" value="1"/>
</dbReference>
<keyword evidence="7" id="KW-0175">Coiled coil</keyword>
<keyword evidence="8" id="KW-0472">Membrane</keyword>
<reference evidence="11" key="1">
    <citation type="submission" date="2023-07" db="EMBL/GenBank/DDBJ databases">
        <title>Genomic Encyclopedia of Type Strains, Phase IV (KMG-IV): sequencing the most valuable type-strain genomes for metagenomic binning, comparative biology and taxonomic classification.</title>
        <authorList>
            <person name="Goeker M."/>
        </authorList>
    </citation>
    <scope>NUCLEOTIDE SEQUENCE</scope>
    <source>
        <strain evidence="11">DSM 21202</strain>
    </source>
</reference>
<dbReference type="Pfam" id="PF02518">
    <property type="entry name" value="HATPase_c"/>
    <property type="match status" value="1"/>
</dbReference>
<keyword evidence="8" id="KW-1133">Transmembrane helix</keyword>
<dbReference type="NCBIfam" id="TIGR00229">
    <property type="entry name" value="sensory_box"/>
    <property type="match status" value="1"/>
</dbReference>
<evidence type="ECO:0000259" key="9">
    <source>
        <dbReference type="PROSITE" id="PS50109"/>
    </source>
</evidence>
<dbReference type="InterPro" id="IPR036097">
    <property type="entry name" value="HisK_dim/P_sf"/>
</dbReference>
<dbReference type="SUPFAM" id="SSF55874">
    <property type="entry name" value="ATPase domain of HSP90 chaperone/DNA topoisomerase II/histidine kinase"/>
    <property type="match status" value="1"/>
</dbReference>
<evidence type="ECO:0000256" key="2">
    <source>
        <dbReference type="ARBA" id="ARBA00012438"/>
    </source>
</evidence>
<protein>
    <recommendedName>
        <fullName evidence="2">histidine kinase</fullName>
        <ecNumber evidence="2">2.7.13.3</ecNumber>
    </recommendedName>
</protein>
<gene>
    <name evidence="11" type="ORF">J2S73_001159</name>
</gene>
<dbReference type="AlphaFoldDB" id="A0AAE3VMK7"/>
<dbReference type="InterPro" id="IPR001610">
    <property type="entry name" value="PAC"/>
</dbReference>
<dbReference type="RefSeq" id="WP_306884506.1">
    <property type="nucleotide sequence ID" value="NZ_JAUSUL010000001.1"/>
</dbReference>
<keyword evidence="5 11" id="KW-0418">Kinase</keyword>
<evidence type="ECO:0000256" key="7">
    <source>
        <dbReference type="SAM" id="Coils"/>
    </source>
</evidence>
<keyword evidence="6" id="KW-0902">Two-component regulatory system</keyword>
<name>A0AAE3VMK7_9HYPH</name>
<dbReference type="CDD" id="cd00082">
    <property type="entry name" value="HisKA"/>
    <property type="match status" value="1"/>
</dbReference>
<dbReference type="FunFam" id="3.30.565.10:FF:000010">
    <property type="entry name" value="Sensor histidine kinase RcsC"/>
    <property type="match status" value="1"/>
</dbReference>
<keyword evidence="3" id="KW-0597">Phosphoprotein</keyword>
<evidence type="ECO:0000313" key="12">
    <source>
        <dbReference type="Proteomes" id="UP001229244"/>
    </source>
</evidence>
<keyword evidence="4 11" id="KW-0808">Transferase</keyword>
<dbReference type="Gene3D" id="3.30.565.10">
    <property type="entry name" value="Histidine kinase-like ATPase, C-terminal domain"/>
    <property type="match status" value="1"/>
</dbReference>
<accession>A0AAE3VMK7</accession>
<dbReference type="SUPFAM" id="SSF55785">
    <property type="entry name" value="PYP-like sensor domain (PAS domain)"/>
    <property type="match status" value="2"/>
</dbReference>
<evidence type="ECO:0000313" key="11">
    <source>
        <dbReference type="EMBL" id="MDQ0314722.1"/>
    </source>
</evidence>
<dbReference type="Pfam" id="PF00512">
    <property type="entry name" value="HisKA"/>
    <property type="match status" value="1"/>
</dbReference>
<feature type="domain" description="PAC" evidence="10">
    <location>
        <begin position="350"/>
        <end position="402"/>
    </location>
</feature>
<dbReference type="Proteomes" id="UP001229244">
    <property type="component" value="Unassembled WGS sequence"/>
</dbReference>
<dbReference type="InterPro" id="IPR004358">
    <property type="entry name" value="Sig_transdc_His_kin-like_C"/>
</dbReference>
<proteinExistence type="predicted"/>
<feature type="domain" description="Histidine kinase" evidence="9">
    <location>
        <begin position="575"/>
        <end position="794"/>
    </location>
</feature>
<dbReference type="InterPro" id="IPR035965">
    <property type="entry name" value="PAS-like_dom_sf"/>
</dbReference>
<dbReference type="SUPFAM" id="SSF47384">
    <property type="entry name" value="Homodimeric domain of signal transducing histidine kinase"/>
    <property type="match status" value="1"/>
</dbReference>
<dbReference type="CDD" id="cd16922">
    <property type="entry name" value="HATPase_EvgS-ArcB-TorS-like"/>
    <property type="match status" value="1"/>
</dbReference>
<dbReference type="InterPro" id="IPR005467">
    <property type="entry name" value="His_kinase_dom"/>
</dbReference>
<dbReference type="PROSITE" id="PS50113">
    <property type="entry name" value="PAC"/>
    <property type="match status" value="1"/>
</dbReference>
<dbReference type="PRINTS" id="PR00344">
    <property type="entry name" value="BCTRLSENSOR"/>
</dbReference>
<dbReference type="GO" id="GO:0000155">
    <property type="term" value="F:phosphorelay sensor kinase activity"/>
    <property type="evidence" value="ECO:0007669"/>
    <property type="project" value="InterPro"/>
</dbReference>
<dbReference type="SMART" id="SM00086">
    <property type="entry name" value="PAC"/>
    <property type="match status" value="1"/>
</dbReference>
<dbReference type="InterPro" id="IPR003661">
    <property type="entry name" value="HisK_dim/P_dom"/>
</dbReference>
<dbReference type="SMART" id="SM00387">
    <property type="entry name" value="HATPase_c"/>
    <property type="match status" value="1"/>
</dbReference>
<evidence type="ECO:0000256" key="8">
    <source>
        <dbReference type="SAM" id="Phobius"/>
    </source>
</evidence>
<dbReference type="EMBL" id="JAUSUL010000001">
    <property type="protein sequence ID" value="MDQ0314722.1"/>
    <property type="molecule type" value="Genomic_DNA"/>
</dbReference>
<dbReference type="PANTHER" id="PTHR43711">
    <property type="entry name" value="TWO-COMPONENT HISTIDINE KINASE"/>
    <property type="match status" value="1"/>
</dbReference>
<dbReference type="EC" id="2.7.13.3" evidence="2"/>
<dbReference type="CDD" id="cd00130">
    <property type="entry name" value="PAS"/>
    <property type="match status" value="1"/>
</dbReference>
<sequence>MARAGASHATIRRRSHISWLTSAIQGRLRKALSPEQANGSEPSEKLSGHVRLLAAPGYHQLLETEPLFRRAIPLLTVVFVLVIAAYRTAVIVSDYEATEAAARSDLGLMAMAISSELSNELEEEATLTRARAAAALADALPAGATRADRQIVVADAAETILATAPYRPELIGQSLTAVLGSNQPLTTFGERAGVLDITPHGLDDHTYATVHHLPDDIGMVALTQPVESVFLRWRQDLSANVTLFVCTSGVILVLVYAFYAQSTRARSADRIYEATRSRIDTALTRGRCGLFDWDLARGRMFWTASMYQVLGMPPKDDLLGFREVAALIHPDDGDLYAIAETMLETETSVLDRAFRMRHANGSWIWLRIRAELVTDGPQEMPHLIGIALDITEQKLMAERSATADLRLRDAIETVSEAFVLWDAENRLVMCNSKYQQLHNLPDGAIRPGAPYATIMQAARQPIVSSQTPPEMIETEEGARSYEAELGDGRWLQINERRTKDGGFVSVGTDISALKRHEERLMDSERQLRATVVDLRQSRQKLESQARQLVELAEKYAEEKTRAEEANKAKSEFLANISHELRTPLNAIIGFSEIMQQGMFGALGSEKYEEYCNDIHHSGTYLLGVINDILDMSRIEAGQVDLSVEAVDLEELVGEATRIMTPTAREKDIVLASSIAPEMFINVDRRAMKQILLNLMSNAVKFTPENGRVTVRARLEQHAIIVSVEDTGIGIPKREVERLGQPFVQVENQFTKTHQGSGLGLAIARSLVEMHSGTMDIQSEIGEGTVVTVHLPREPQAKLS</sequence>
<dbReference type="InterPro" id="IPR013655">
    <property type="entry name" value="PAS_fold_3"/>
</dbReference>
<dbReference type="InterPro" id="IPR036890">
    <property type="entry name" value="HATPase_C_sf"/>
</dbReference>
<dbReference type="InterPro" id="IPR050736">
    <property type="entry name" value="Sensor_HK_Regulatory"/>
</dbReference>
<dbReference type="PANTHER" id="PTHR43711:SF26">
    <property type="entry name" value="SENSOR HISTIDINE KINASE RCSC"/>
    <property type="match status" value="1"/>
</dbReference>
<evidence type="ECO:0000256" key="3">
    <source>
        <dbReference type="ARBA" id="ARBA00022553"/>
    </source>
</evidence>
<dbReference type="Pfam" id="PF12860">
    <property type="entry name" value="PAS_7"/>
    <property type="match status" value="1"/>
</dbReference>
<comment type="catalytic activity">
    <reaction evidence="1">
        <text>ATP + protein L-histidine = ADP + protein N-phospho-L-histidine.</text>
        <dbReference type="EC" id="2.7.13.3"/>
    </reaction>
</comment>
<keyword evidence="12" id="KW-1185">Reference proteome</keyword>
<feature type="coiled-coil region" evidence="7">
    <location>
        <begin position="513"/>
        <end position="568"/>
    </location>
</feature>
<feature type="transmembrane region" description="Helical" evidence="8">
    <location>
        <begin position="237"/>
        <end position="259"/>
    </location>
</feature>
<comment type="caution">
    <text evidence="11">The sequence shown here is derived from an EMBL/GenBank/DDBJ whole genome shotgun (WGS) entry which is preliminary data.</text>
</comment>
<evidence type="ECO:0000259" key="10">
    <source>
        <dbReference type="PROSITE" id="PS50113"/>
    </source>
</evidence>
<evidence type="ECO:0000256" key="6">
    <source>
        <dbReference type="ARBA" id="ARBA00023012"/>
    </source>
</evidence>
<dbReference type="Pfam" id="PF08447">
    <property type="entry name" value="PAS_3"/>
    <property type="match status" value="1"/>
</dbReference>
<feature type="transmembrane region" description="Helical" evidence="8">
    <location>
        <begin position="67"/>
        <end position="86"/>
    </location>
</feature>
<evidence type="ECO:0000256" key="1">
    <source>
        <dbReference type="ARBA" id="ARBA00000085"/>
    </source>
</evidence>
<dbReference type="InterPro" id="IPR000700">
    <property type="entry name" value="PAS-assoc_C"/>
</dbReference>
<organism evidence="11 12">
    <name type="scientific">Amorphus orientalis</name>
    <dbReference type="NCBI Taxonomy" id="649198"/>
    <lineage>
        <taxon>Bacteria</taxon>
        <taxon>Pseudomonadati</taxon>
        <taxon>Pseudomonadota</taxon>
        <taxon>Alphaproteobacteria</taxon>
        <taxon>Hyphomicrobiales</taxon>
        <taxon>Amorphaceae</taxon>
        <taxon>Amorphus</taxon>
    </lineage>
</organism>
<evidence type="ECO:0000256" key="4">
    <source>
        <dbReference type="ARBA" id="ARBA00022679"/>
    </source>
</evidence>
<evidence type="ECO:0000256" key="5">
    <source>
        <dbReference type="ARBA" id="ARBA00022777"/>
    </source>
</evidence>
<dbReference type="InterPro" id="IPR000014">
    <property type="entry name" value="PAS"/>
</dbReference>
<dbReference type="InterPro" id="IPR003594">
    <property type="entry name" value="HATPase_dom"/>
</dbReference>
<dbReference type="Gene3D" id="3.30.450.20">
    <property type="entry name" value="PAS domain"/>
    <property type="match status" value="2"/>
</dbReference>
<dbReference type="SMART" id="SM00388">
    <property type="entry name" value="HisKA"/>
    <property type="match status" value="1"/>
</dbReference>